<organism evidence="2 3">
    <name type="scientific">Penicillium camemberti (strain FM 013)</name>
    <dbReference type="NCBI Taxonomy" id="1429867"/>
    <lineage>
        <taxon>Eukaryota</taxon>
        <taxon>Fungi</taxon>
        <taxon>Dikarya</taxon>
        <taxon>Ascomycota</taxon>
        <taxon>Pezizomycotina</taxon>
        <taxon>Eurotiomycetes</taxon>
        <taxon>Eurotiomycetidae</taxon>
        <taxon>Eurotiales</taxon>
        <taxon>Aspergillaceae</taxon>
        <taxon>Penicillium</taxon>
    </lineage>
</organism>
<dbReference type="AlphaFoldDB" id="A0A0G4PWP2"/>
<accession>A0A0G4PWP2</accession>
<sequence length="48" mass="5267">MASQIKLNISPRHKYHINTARESGDTKYGVPTSEFGSSGQPFVSSELI</sequence>
<evidence type="ECO:0000256" key="1">
    <source>
        <dbReference type="SAM" id="MobiDB-lite"/>
    </source>
</evidence>
<reference evidence="2 3" key="1">
    <citation type="journal article" date="2014" name="Nat. Commun.">
        <title>Multiple recent horizontal transfers of a large genomic region in cheese making fungi.</title>
        <authorList>
            <person name="Cheeseman K."/>
            <person name="Ropars J."/>
            <person name="Renault P."/>
            <person name="Dupont J."/>
            <person name="Gouzy J."/>
            <person name="Branca A."/>
            <person name="Abraham A.L."/>
            <person name="Ceppi M."/>
            <person name="Conseiller E."/>
            <person name="Debuchy R."/>
            <person name="Malagnac F."/>
            <person name="Goarin A."/>
            <person name="Silar P."/>
            <person name="Lacoste S."/>
            <person name="Sallet E."/>
            <person name="Bensimon A."/>
            <person name="Giraud T."/>
            <person name="Brygoo Y."/>
        </authorList>
    </citation>
    <scope>NUCLEOTIDE SEQUENCE [LARGE SCALE GENOMIC DNA]</scope>
    <source>
        <strain evidence="3">FM 013</strain>
    </source>
</reference>
<evidence type="ECO:0000313" key="3">
    <source>
        <dbReference type="Proteomes" id="UP000053732"/>
    </source>
</evidence>
<proteinExistence type="predicted"/>
<protein>
    <submittedName>
        <fullName evidence="2">Str. FM013</fullName>
    </submittedName>
</protein>
<feature type="region of interest" description="Disordered" evidence="1">
    <location>
        <begin position="19"/>
        <end position="48"/>
    </location>
</feature>
<evidence type="ECO:0000313" key="2">
    <source>
        <dbReference type="EMBL" id="CRL30882.1"/>
    </source>
</evidence>
<dbReference type="Proteomes" id="UP000053732">
    <property type="component" value="Unassembled WGS sequence"/>
</dbReference>
<name>A0A0G4PWP2_PENC3</name>
<feature type="compositionally biased region" description="Polar residues" evidence="1">
    <location>
        <begin position="34"/>
        <end position="48"/>
    </location>
</feature>
<dbReference type="EMBL" id="HG793195">
    <property type="protein sequence ID" value="CRL30882.1"/>
    <property type="molecule type" value="Genomic_DNA"/>
</dbReference>
<gene>
    <name evidence="2" type="ORF">PCAMFM013_S062g000021</name>
</gene>
<keyword evidence="3" id="KW-1185">Reference proteome</keyword>